<reference evidence="2" key="1">
    <citation type="submission" date="2021-11" db="EMBL/GenBank/DDBJ databases">
        <authorList>
            <person name="Schell T."/>
        </authorList>
    </citation>
    <scope>NUCLEOTIDE SEQUENCE</scope>
    <source>
        <strain evidence="2">M5</strain>
    </source>
</reference>
<dbReference type="Pfam" id="PF00240">
    <property type="entry name" value="ubiquitin"/>
    <property type="match status" value="1"/>
</dbReference>
<gene>
    <name evidence="2" type="ORF">DGAL_LOCUS9683</name>
</gene>
<feature type="domain" description="Ubiquitin-like" evidence="1">
    <location>
        <begin position="1"/>
        <end position="67"/>
    </location>
</feature>
<dbReference type="InterPro" id="IPR039049">
    <property type="entry name" value="ELOB"/>
</dbReference>
<comment type="caution">
    <text evidence="2">The sequence shown here is derived from an EMBL/GenBank/DDBJ whole genome shotgun (WGS) entry which is preliminary data.</text>
</comment>
<dbReference type="InterPro" id="IPR000626">
    <property type="entry name" value="Ubiquitin-like_dom"/>
</dbReference>
<dbReference type="EMBL" id="CAKKLH010000223">
    <property type="protein sequence ID" value="CAH0106528.1"/>
    <property type="molecule type" value="Genomic_DNA"/>
</dbReference>
<proteinExistence type="predicted"/>
<organism evidence="2 3">
    <name type="scientific">Daphnia galeata</name>
    <dbReference type="NCBI Taxonomy" id="27404"/>
    <lineage>
        <taxon>Eukaryota</taxon>
        <taxon>Metazoa</taxon>
        <taxon>Ecdysozoa</taxon>
        <taxon>Arthropoda</taxon>
        <taxon>Crustacea</taxon>
        <taxon>Branchiopoda</taxon>
        <taxon>Diplostraca</taxon>
        <taxon>Cladocera</taxon>
        <taxon>Anomopoda</taxon>
        <taxon>Daphniidae</taxon>
        <taxon>Daphnia</taxon>
    </lineage>
</organism>
<dbReference type="PROSITE" id="PS50053">
    <property type="entry name" value="UBIQUITIN_2"/>
    <property type="match status" value="1"/>
</dbReference>
<dbReference type="AlphaFoldDB" id="A0A8J2WGL8"/>
<dbReference type="InterPro" id="IPR029071">
    <property type="entry name" value="Ubiquitin-like_domsf"/>
</dbReference>
<dbReference type="GO" id="GO:0006368">
    <property type="term" value="P:transcription elongation by RNA polymerase II"/>
    <property type="evidence" value="ECO:0007669"/>
    <property type="project" value="InterPro"/>
</dbReference>
<evidence type="ECO:0000313" key="2">
    <source>
        <dbReference type="EMBL" id="CAH0106528.1"/>
    </source>
</evidence>
<evidence type="ECO:0000259" key="1">
    <source>
        <dbReference type="PROSITE" id="PS50053"/>
    </source>
</evidence>
<dbReference type="GO" id="GO:0030891">
    <property type="term" value="C:VCB complex"/>
    <property type="evidence" value="ECO:0007669"/>
    <property type="project" value="InterPro"/>
</dbReference>
<dbReference type="SUPFAM" id="SSF54236">
    <property type="entry name" value="Ubiquitin-like"/>
    <property type="match status" value="1"/>
</dbReference>
<keyword evidence="3" id="KW-1185">Reference proteome</keyword>
<dbReference type="Proteomes" id="UP000789390">
    <property type="component" value="Unassembled WGS sequence"/>
</dbReference>
<dbReference type="PANTHER" id="PTHR13248">
    <property type="entry name" value="TRANSCRIPTION ELONGATION FACTOR B POLYPEPTIDE 2"/>
    <property type="match status" value="1"/>
</dbReference>
<accession>A0A8J2WGL8</accession>
<name>A0A8J2WGL8_9CRUS</name>
<dbReference type="Gene3D" id="3.10.20.90">
    <property type="entry name" value="Phosphatidylinositol 3-kinase Catalytic Subunit, Chain A, domain 1"/>
    <property type="match status" value="1"/>
</dbReference>
<protein>
    <recommendedName>
        <fullName evidence="1">Ubiquitin-like domain-containing protein</fullName>
    </recommendedName>
</protein>
<evidence type="ECO:0000313" key="3">
    <source>
        <dbReference type="Proteomes" id="UP000789390"/>
    </source>
</evidence>
<dbReference type="GO" id="GO:0070449">
    <property type="term" value="C:elongin complex"/>
    <property type="evidence" value="ECO:0007669"/>
    <property type="project" value="InterPro"/>
</dbReference>
<sequence>MSVYLMLRRMKITMFTDATESTKVSELKRIIQGLTKVEPDNQRLLTEDNRVMEDDCPLSDYGLTSATAKAQSPASLSLAFRMGKWRI</sequence>
<dbReference type="OrthoDB" id="7537057at2759"/>
<dbReference type="SMART" id="SM00213">
    <property type="entry name" value="UBQ"/>
    <property type="match status" value="1"/>
</dbReference>
<dbReference type="PANTHER" id="PTHR13248:SF4">
    <property type="entry name" value="ELONGIN B"/>
    <property type="match status" value="1"/>
</dbReference>